<protein>
    <submittedName>
        <fullName evidence="2">Uncharacterized protein</fullName>
    </submittedName>
</protein>
<dbReference type="OrthoDB" id="9954046at2"/>
<dbReference type="AlphaFoldDB" id="A0A1U7PML3"/>
<proteinExistence type="predicted"/>
<dbReference type="Proteomes" id="UP000187550">
    <property type="component" value="Unassembled WGS sequence"/>
</dbReference>
<dbReference type="STRING" id="550447.SAMN05428946_0807"/>
<feature type="transmembrane region" description="Helical" evidence="1">
    <location>
        <begin position="87"/>
        <end position="109"/>
    </location>
</feature>
<name>A0A1U7PML3_9BACI</name>
<organism evidence="2 3">
    <name type="scientific">Edaphobacillus lindanitolerans</name>
    <dbReference type="NCBI Taxonomy" id="550447"/>
    <lineage>
        <taxon>Bacteria</taxon>
        <taxon>Bacillati</taxon>
        <taxon>Bacillota</taxon>
        <taxon>Bacilli</taxon>
        <taxon>Bacillales</taxon>
        <taxon>Bacillaceae</taxon>
        <taxon>Edaphobacillus</taxon>
    </lineage>
</organism>
<feature type="transmembrane region" description="Helical" evidence="1">
    <location>
        <begin position="6"/>
        <end position="27"/>
    </location>
</feature>
<keyword evidence="1" id="KW-1133">Transmembrane helix</keyword>
<evidence type="ECO:0000313" key="3">
    <source>
        <dbReference type="Proteomes" id="UP000187550"/>
    </source>
</evidence>
<evidence type="ECO:0000313" key="2">
    <source>
        <dbReference type="EMBL" id="SIT71987.1"/>
    </source>
</evidence>
<dbReference type="EMBL" id="FTPL01000001">
    <property type="protein sequence ID" value="SIT71987.1"/>
    <property type="molecule type" value="Genomic_DNA"/>
</dbReference>
<accession>A0A1U7PML3</accession>
<feature type="transmembrane region" description="Helical" evidence="1">
    <location>
        <begin position="48"/>
        <end position="67"/>
    </location>
</feature>
<feature type="transmembrane region" description="Helical" evidence="1">
    <location>
        <begin position="145"/>
        <end position="163"/>
    </location>
</feature>
<gene>
    <name evidence="2" type="ORF">SAMN05428946_0807</name>
</gene>
<dbReference type="RefSeq" id="WP_076757049.1">
    <property type="nucleotide sequence ID" value="NZ_FTPL01000001.1"/>
</dbReference>
<keyword evidence="1" id="KW-0812">Transmembrane</keyword>
<keyword evidence="3" id="KW-1185">Reference proteome</keyword>
<evidence type="ECO:0000256" key="1">
    <source>
        <dbReference type="SAM" id="Phobius"/>
    </source>
</evidence>
<reference evidence="3" key="1">
    <citation type="submission" date="2017-01" db="EMBL/GenBank/DDBJ databases">
        <authorList>
            <person name="Varghese N."/>
            <person name="Submissions S."/>
        </authorList>
    </citation>
    <scope>NUCLEOTIDE SEQUENCE [LARGE SCALE GENOMIC DNA]</scope>
    <source>
        <strain evidence="3">MNA4</strain>
    </source>
</reference>
<sequence>MVVENMLILLIAAAAWIVCIVPIYAFIRYTNKRETDEERMSAGMTIAVSVLIALFPAGVLAAMLLAVMGSVHTLGLLFDIDLSGGGILLLAVTIFVYLFTLDSVVAAVLGAVAGDGVVQTLLLLAVRSLAVFSICRLFEVGERGSLILGVGVAAIIWAFEWLIETKEKREAVKE</sequence>
<keyword evidence="1" id="KW-0472">Membrane</keyword>